<keyword evidence="1" id="KW-0677">Repeat</keyword>
<dbReference type="Pfam" id="PF25053">
    <property type="entry name" value="DUF7791"/>
    <property type="match status" value="1"/>
</dbReference>
<dbReference type="Pfam" id="PF24883">
    <property type="entry name" value="NPHP3_N"/>
    <property type="match status" value="1"/>
</dbReference>
<dbReference type="Gene3D" id="3.40.50.300">
    <property type="entry name" value="P-loop containing nucleotide triphosphate hydrolases"/>
    <property type="match status" value="1"/>
</dbReference>
<dbReference type="SUPFAM" id="SSF52540">
    <property type="entry name" value="P-loop containing nucleoside triphosphate hydrolases"/>
    <property type="match status" value="1"/>
</dbReference>
<evidence type="ECO:0000256" key="1">
    <source>
        <dbReference type="ARBA" id="ARBA00022737"/>
    </source>
</evidence>
<organism evidence="4 5">
    <name type="scientific">Lophiotrema nucula</name>
    <dbReference type="NCBI Taxonomy" id="690887"/>
    <lineage>
        <taxon>Eukaryota</taxon>
        <taxon>Fungi</taxon>
        <taxon>Dikarya</taxon>
        <taxon>Ascomycota</taxon>
        <taxon>Pezizomycotina</taxon>
        <taxon>Dothideomycetes</taxon>
        <taxon>Pleosporomycetidae</taxon>
        <taxon>Pleosporales</taxon>
        <taxon>Lophiotremataceae</taxon>
        <taxon>Lophiotrema</taxon>
    </lineage>
</organism>
<evidence type="ECO:0000259" key="3">
    <source>
        <dbReference type="Pfam" id="PF25053"/>
    </source>
</evidence>
<evidence type="ECO:0000259" key="2">
    <source>
        <dbReference type="Pfam" id="PF24883"/>
    </source>
</evidence>
<gene>
    <name evidence="4" type="ORF">BDV96DRAFT_193503</name>
</gene>
<sequence length="975" mass="111571">MKRKSRTIGKWSSFRQALKSVLKSEEIKVLTDRLEALRSQMNMQMLAFVGEQQYQIWAMLKEVLREKHTWVEVDAILRPISHMQPETPRQILRDGQDVDTSETFIALNDASRLQGQANGTGPPVKSYMAIADASADRQILSDQVGQAGEARDKLIVQVLRDASNLELPNLPVDDKPVTTSFDAQHLEKIRDCATSTFNLVNEHKMLQSLVFDMMQTREATISRAYTGTFDWLLRSCGHDFGTADHTRELFAQWLQNSDDIYWIGGKPGSGKSTLMKHIFHDPETRKFLRTWAGMQSLTIAGYFFWHRGNELQRSQQGLLQHLLYTILEATPGLANELCEARTTQPEKPWTLLELESVFRNLGHGSTVQHRFCFFIDGLDEYSGDHFELVECLQVLPQSPRIKLCLASRPWPCFEDAFGQTASRRLYLQDLTKPDIRRYARDKLDNAKMQSLSKDEIQEFDEVIDEVVEKSQGVFVWVTLVVRSLREGLSNGDSIATLQQRVRAFPADLEPFFESLIEAVESTYQQIMATTFLVALETTALPLVTYAFLEEGHYFALHLKHEEYTTDRTLTIQNKMRRRINGRYKGLLECWDTTQPFGDYRLAVEFLHRTVRDFLLTAPIQHMLQSYIEDNFDAHRRLCRIRLAQLKTMPTYERGSLGYVVVEILNLARLQQMQSGDCDYSVLDQLREVAIGRRDFRIDRDEEYIGILARTGLSTYLQEYLKRHPKCLAEEHSIPTILYLLERPNTAKGIHGADQYDLYVTEEVLFIARMLLKAGSNPCAPFSGKSAWTFLVNIVCYPSLQCPPYLLGIIEPLLQEFVSYGASFSDLVPSSNDQASLALPFIRTAISHAPSLKLLQSLLEHGCDPMQTYAAADNGSLWSLVLDHVRYLFINGDKATYAAEAIVLCLRHGADQKSPVLRWILKGPHLNADGKTKIRAFLKRTPKLKNEQIPKLENEQTAKLKNEKTETRGWLSYFRK</sequence>
<dbReference type="InterPro" id="IPR027417">
    <property type="entry name" value="P-loop_NTPase"/>
</dbReference>
<dbReference type="PANTHER" id="PTHR10039">
    <property type="entry name" value="AMELOGENIN"/>
    <property type="match status" value="1"/>
</dbReference>
<dbReference type="Proteomes" id="UP000799770">
    <property type="component" value="Unassembled WGS sequence"/>
</dbReference>
<proteinExistence type="predicted"/>
<dbReference type="CDD" id="cd02019">
    <property type="entry name" value="NK"/>
    <property type="match status" value="1"/>
</dbReference>
<keyword evidence="5" id="KW-1185">Reference proteome</keyword>
<name>A0A6A5YWM4_9PLEO</name>
<dbReference type="AlphaFoldDB" id="A0A6A5YWM4"/>
<reference evidence="4" key="1">
    <citation type="journal article" date="2020" name="Stud. Mycol.">
        <title>101 Dothideomycetes genomes: a test case for predicting lifestyles and emergence of pathogens.</title>
        <authorList>
            <person name="Haridas S."/>
            <person name="Albert R."/>
            <person name="Binder M."/>
            <person name="Bloem J."/>
            <person name="Labutti K."/>
            <person name="Salamov A."/>
            <person name="Andreopoulos B."/>
            <person name="Baker S."/>
            <person name="Barry K."/>
            <person name="Bills G."/>
            <person name="Bluhm B."/>
            <person name="Cannon C."/>
            <person name="Castanera R."/>
            <person name="Culley D."/>
            <person name="Daum C."/>
            <person name="Ezra D."/>
            <person name="Gonzalez J."/>
            <person name="Henrissat B."/>
            <person name="Kuo A."/>
            <person name="Liang C."/>
            <person name="Lipzen A."/>
            <person name="Lutzoni F."/>
            <person name="Magnuson J."/>
            <person name="Mondo S."/>
            <person name="Nolan M."/>
            <person name="Ohm R."/>
            <person name="Pangilinan J."/>
            <person name="Park H.-J."/>
            <person name="Ramirez L."/>
            <person name="Alfaro M."/>
            <person name="Sun H."/>
            <person name="Tritt A."/>
            <person name="Yoshinaga Y."/>
            <person name="Zwiers L.-H."/>
            <person name="Turgeon B."/>
            <person name="Goodwin S."/>
            <person name="Spatafora J."/>
            <person name="Crous P."/>
            <person name="Grigoriev I."/>
        </authorList>
    </citation>
    <scope>NUCLEOTIDE SEQUENCE</scope>
    <source>
        <strain evidence="4">CBS 627.86</strain>
    </source>
</reference>
<protein>
    <submittedName>
        <fullName evidence="4">Uncharacterized protein</fullName>
    </submittedName>
</protein>
<dbReference type="OrthoDB" id="443402at2759"/>
<feature type="domain" description="Nephrocystin 3-like N-terminal" evidence="2">
    <location>
        <begin position="247"/>
        <end position="408"/>
    </location>
</feature>
<dbReference type="PANTHER" id="PTHR10039:SF5">
    <property type="entry name" value="NACHT DOMAIN-CONTAINING PROTEIN"/>
    <property type="match status" value="1"/>
</dbReference>
<dbReference type="EMBL" id="ML977336">
    <property type="protein sequence ID" value="KAF2110947.1"/>
    <property type="molecule type" value="Genomic_DNA"/>
</dbReference>
<dbReference type="InterPro" id="IPR056884">
    <property type="entry name" value="NPHP3-like_N"/>
</dbReference>
<evidence type="ECO:0000313" key="5">
    <source>
        <dbReference type="Proteomes" id="UP000799770"/>
    </source>
</evidence>
<accession>A0A6A5YWM4</accession>
<evidence type="ECO:0000313" key="4">
    <source>
        <dbReference type="EMBL" id="KAF2110947.1"/>
    </source>
</evidence>
<feature type="domain" description="DUF7791" evidence="3">
    <location>
        <begin position="520"/>
        <end position="652"/>
    </location>
</feature>
<dbReference type="InterPro" id="IPR056693">
    <property type="entry name" value="DUF7791"/>
</dbReference>